<keyword evidence="1" id="KW-1133">Transmembrane helix</keyword>
<keyword evidence="1" id="KW-0812">Transmembrane</keyword>
<reference evidence="3" key="1">
    <citation type="journal article" date="2019" name="Int. J. Syst. Evol. Microbiol.">
        <title>The Global Catalogue of Microorganisms (GCM) 10K type strain sequencing project: providing services to taxonomists for standard genome sequencing and annotation.</title>
        <authorList>
            <consortium name="The Broad Institute Genomics Platform"/>
            <consortium name="The Broad Institute Genome Sequencing Center for Infectious Disease"/>
            <person name="Wu L."/>
            <person name="Ma J."/>
        </authorList>
    </citation>
    <scope>NUCLEOTIDE SEQUENCE [LARGE SCALE GENOMIC DNA]</scope>
    <source>
        <strain evidence="3">JCM 16704</strain>
    </source>
</reference>
<feature type="transmembrane region" description="Helical" evidence="1">
    <location>
        <begin position="169"/>
        <end position="193"/>
    </location>
</feature>
<feature type="transmembrane region" description="Helical" evidence="1">
    <location>
        <begin position="107"/>
        <end position="132"/>
    </location>
</feature>
<dbReference type="EMBL" id="BAAAZI010000004">
    <property type="protein sequence ID" value="GAA4132903.1"/>
    <property type="molecule type" value="Genomic_DNA"/>
</dbReference>
<comment type="caution">
    <text evidence="2">The sequence shown here is derived from an EMBL/GenBank/DDBJ whole genome shotgun (WGS) entry which is preliminary data.</text>
</comment>
<evidence type="ECO:0000256" key="1">
    <source>
        <dbReference type="SAM" id="Phobius"/>
    </source>
</evidence>
<feature type="transmembrane region" description="Helical" evidence="1">
    <location>
        <begin position="17"/>
        <end position="36"/>
    </location>
</feature>
<keyword evidence="1" id="KW-0472">Membrane</keyword>
<protein>
    <recommendedName>
        <fullName evidence="4">ABC-2 family transporter</fullName>
    </recommendedName>
</protein>
<sequence length="262" mass="30340">MNIAIRYTQTILKGNKYLLLSVPIVALIGFVGLFVLSHSGALQQIALLSNAMGQERSYLLMQLASGRFYNESVALVLILPFLHLLFFQQLYTRPLDFNLPINPMARFWSYILTSASIFVYNWIIIILLNLLLQFYLQFNYLDEIRTTYEEFGYLYTQIPINSILFNSAIIPFISVLGLSFFAFLPIYLVGILYFKKHSRVKGLLIAICIVSISGYISRALWTGTEIYINNKFYLQNYPFLIVFIISILFYSAFFQLIKNKEV</sequence>
<feature type="transmembrane region" description="Helical" evidence="1">
    <location>
        <begin position="68"/>
        <end position="87"/>
    </location>
</feature>
<feature type="transmembrane region" description="Helical" evidence="1">
    <location>
        <begin position="237"/>
        <end position="257"/>
    </location>
</feature>
<dbReference type="Proteomes" id="UP001500101">
    <property type="component" value="Unassembled WGS sequence"/>
</dbReference>
<keyword evidence="3" id="KW-1185">Reference proteome</keyword>
<feature type="transmembrane region" description="Helical" evidence="1">
    <location>
        <begin position="200"/>
        <end position="217"/>
    </location>
</feature>
<dbReference type="RefSeq" id="WP_344673049.1">
    <property type="nucleotide sequence ID" value="NZ_BAAAZI010000004.1"/>
</dbReference>
<evidence type="ECO:0008006" key="4">
    <source>
        <dbReference type="Google" id="ProtNLM"/>
    </source>
</evidence>
<accession>A0ABP7Y9Q0</accession>
<gene>
    <name evidence="2" type="ORF">GCM10022216_04460</name>
</gene>
<proteinExistence type="predicted"/>
<evidence type="ECO:0000313" key="2">
    <source>
        <dbReference type="EMBL" id="GAA4132903.1"/>
    </source>
</evidence>
<evidence type="ECO:0000313" key="3">
    <source>
        <dbReference type="Proteomes" id="UP001500101"/>
    </source>
</evidence>
<name>A0ABP7Y9Q0_9SPHI</name>
<organism evidence="2 3">
    <name type="scientific">Sphingobacterium kyonggiense</name>
    <dbReference type="NCBI Taxonomy" id="714075"/>
    <lineage>
        <taxon>Bacteria</taxon>
        <taxon>Pseudomonadati</taxon>
        <taxon>Bacteroidota</taxon>
        <taxon>Sphingobacteriia</taxon>
        <taxon>Sphingobacteriales</taxon>
        <taxon>Sphingobacteriaceae</taxon>
        <taxon>Sphingobacterium</taxon>
    </lineage>
</organism>